<evidence type="ECO:0000256" key="1">
    <source>
        <dbReference type="SAM" id="MobiDB-lite"/>
    </source>
</evidence>
<protein>
    <submittedName>
        <fullName evidence="2">Uncharacterized protein</fullName>
    </submittedName>
</protein>
<dbReference type="Proteomes" id="UP000243975">
    <property type="component" value="Unassembled WGS sequence"/>
</dbReference>
<proteinExistence type="predicted"/>
<reference evidence="2 3" key="1">
    <citation type="journal article" date="2016" name="Sci. Rep.">
        <title>The genome sequence of the outbreeding globe artichoke constructed de novo incorporating a phase-aware low-pass sequencing strategy of F1 progeny.</title>
        <authorList>
            <person name="Scaglione D."/>
            <person name="Reyes-Chin-Wo S."/>
            <person name="Acquadro A."/>
            <person name="Froenicke L."/>
            <person name="Portis E."/>
            <person name="Beitel C."/>
            <person name="Tirone M."/>
            <person name="Mauro R."/>
            <person name="Lo Monaco A."/>
            <person name="Mauromicale G."/>
            <person name="Faccioli P."/>
            <person name="Cattivelli L."/>
            <person name="Rieseberg L."/>
            <person name="Michelmore R."/>
            <person name="Lanteri S."/>
        </authorList>
    </citation>
    <scope>NUCLEOTIDE SEQUENCE [LARGE SCALE GENOMIC DNA]</scope>
    <source>
        <strain evidence="2">2C</strain>
    </source>
</reference>
<dbReference type="STRING" id="59895.A0A103Y4I5"/>
<accession>A0A103Y4I5</accession>
<dbReference type="PANTHER" id="PTHR36010:SF1">
    <property type="entry name" value="CYTOCHROME C BIOGENESIS CCMF C-TERMINAL-LIKE MITOCHONDRIAL PROTEIN-RELATED"/>
    <property type="match status" value="1"/>
</dbReference>
<feature type="region of interest" description="Disordered" evidence="1">
    <location>
        <begin position="1"/>
        <end position="25"/>
    </location>
</feature>
<dbReference type="AlphaFoldDB" id="A0A103Y4I5"/>
<evidence type="ECO:0000313" key="3">
    <source>
        <dbReference type="Proteomes" id="UP000243975"/>
    </source>
</evidence>
<dbReference type="EMBL" id="LEKV01002654">
    <property type="protein sequence ID" value="KVI02384.1"/>
    <property type="molecule type" value="Genomic_DNA"/>
</dbReference>
<organism evidence="2 3">
    <name type="scientific">Cynara cardunculus var. scolymus</name>
    <name type="common">Globe artichoke</name>
    <name type="synonym">Cynara scolymus</name>
    <dbReference type="NCBI Taxonomy" id="59895"/>
    <lineage>
        <taxon>Eukaryota</taxon>
        <taxon>Viridiplantae</taxon>
        <taxon>Streptophyta</taxon>
        <taxon>Embryophyta</taxon>
        <taxon>Tracheophyta</taxon>
        <taxon>Spermatophyta</taxon>
        <taxon>Magnoliopsida</taxon>
        <taxon>eudicotyledons</taxon>
        <taxon>Gunneridae</taxon>
        <taxon>Pentapetalae</taxon>
        <taxon>asterids</taxon>
        <taxon>campanulids</taxon>
        <taxon>Asterales</taxon>
        <taxon>Asteraceae</taxon>
        <taxon>Carduoideae</taxon>
        <taxon>Cardueae</taxon>
        <taxon>Carduinae</taxon>
        <taxon>Cynara</taxon>
    </lineage>
</organism>
<comment type="caution">
    <text evidence="2">The sequence shown here is derived from an EMBL/GenBank/DDBJ whole genome shotgun (WGS) entry which is preliminary data.</text>
</comment>
<dbReference type="GO" id="GO:0017004">
    <property type="term" value="P:cytochrome complex assembly"/>
    <property type="evidence" value="ECO:0007669"/>
    <property type="project" value="InterPro"/>
</dbReference>
<dbReference type="Gramene" id="KVI02384">
    <property type="protein sequence ID" value="KVI02384"/>
    <property type="gene ID" value="Ccrd_019349"/>
</dbReference>
<sequence>MIGSKPNGNEQGQNDKIRCPGHPHLEGGAEVFGPVALLVPPSSGGPCVGGAPPEIGLEALTLPTSRQLMAVGHDYYKKAPMKMNTNPRNQLFVMLLYPSGIQTNSPKSHNKDSTCKVTQSI</sequence>
<name>A0A103Y4I5_CYNCS</name>
<keyword evidence="3" id="KW-1185">Reference proteome</keyword>
<dbReference type="PANTHER" id="PTHR36010">
    <property type="entry name" value="CYTOCHROME C BIOGENESIS CCMF C-TERMINAL-LIKE MITOCHONDRIAL PROTEIN-RELATED"/>
    <property type="match status" value="1"/>
</dbReference>
<feature type="compositionally biased region" description="Basic and acidic residues" evidence="1">
    <location>
        <begin position="13"/>
        <end position="25"/>
    </location>
</feature>
<evidence type="ECO:0000313" key="2">
    <source>
        <dbReference type="EMBL" id="KVI02384.1"/>
    </source>
</evidence>
<feature type="compositionally biased region" description="Polar residues" evidence="1">
    <location>
        <begin position="1"/>
        <end position="12"/>
    </location>
</feature>
<dbReference type="InterPro" id="IPR044955">
    <property type="entry name" value="CCMFC"/>
</dbReference>
<gene>
    <name evidence="2" type="ORF">Ccrd_019349</name>
</gene>